<evidence type="ECO:0000313" key="3">
    <source>
        <dbReference type="Proteomes" id="UP000199239"/>
    </source>
</evidence>
<reference evidence="3" key="1">
    <citation type="submission" date="2016-10" db="EMBL/GenBank/DDBJ databases">
        <authorList>
            <person name="Varghese N."/>
            <person name="Submissions S."/>
        </authorList>
    </citation>
    <scope>NUCLEOTIDE SEQUENCE [LARGE SCALE GENOMIC DNA]</scope>
    <source>
        <strain evidence="3">DSM 23422</strain>
    </source>
</reference>
<protein>
    <recommendedName>
        <fullName evidence="4">Transcriptional regulator, AlpA family</fullName>
    </recommendedName>
</protein>
<dbReference type="AlphaFoldDB" id="A0A1I6UKR4"/>
<dbReference type="Proteomes" id="UP000199239">
    <property type="component" value="Unassembled WGS sequence"/>
</dbReference>
<evidence type="ECO:0000256" key="1">
    <source>
        <dbReference type="SAM" id="MobiDB-lite"/>
    </source>
</evidence>
<dbReference type="EMBL" id="FPAJ01000004">
    <property type="protein sequence ID" value="SFT02030.1"/>
    <property type="molecule type" value="Genomic_DNA"/>
</dbReference>
<evidence type="ECO:0008006" key="4">
    <source>
        <dbReference type="Google" id="ProtNLM"/>
    </source>
</evidence>
<keyword evidence="3" id="KW-1185">Reference proteome</keyword>
<sequence length="86" mass="9903">MNAQTLHQHIHNTRHAVPTPTKRGLSREESAGYIGVSTSKFDQMVLDGRMPPARRIDGRRIWDIRQLDSYFDRLPGCNTISDNPWD</sequence>
<gene>
    <name evidence="2" type="ORF">SAMN04488040_2806</name>
</gene>
<dbReference type="RefSeq" id="WP_245764272.1">
    <property type="nucleotide sequence ID" value="NZ_FPAJ01000004.1"/>
</dbReference>
<proteinExistence type="predicted"/>
<dbReference type="STRING" id="394264.SAMN04488040_2806"/>
<feature type="region of interest" description="Disordered" evidence="1">
    <location>
        <begin position="1"/>
        <end position="29"/>
    </location>
</feature>
<name>A0A1I6UKR4_9RHOB</name>
<evidence type="ECO:0000313" key="2">
    <source>
        <dbReference type="EMBL" id="SFT02030.1"/>
    </source>
</evidence>
<organism evidence="2 3">
    <name type="scientific">Sulfitobacter marinus</name>
    <dbReference type="NCBI Taxonomy" id="394264"/>
    <lineage>
        <taxon>Bacteria</taxon>
        <taxon>Pseudomonadati</taxon>
        <taxon>Pseudomonadota</taxon>
        <taxon>Alphaproteobacteria</taxon>
        <taxon>Rhodobacterales</taxon>
        <taxon>Roseobacteraceae</taxon>
        <taxon>Sulfitobacter</taxon>
    </lineage>
</organism>
<accession>A0A1I6UKR4</accession>